<organism evidence="14 15">
    <name type="scientific">Aspergillus keveii</name>
    <dbReference type="NCBI Taxonomy" id="714993"/>
    <lineage>
        <taxon>Eukaryota</taxon>
        <taxon>Fungi</taxon>
        <taxon>Dikarya</taxon>
        <taxon>Ascomycota</taxon>
        <taxon>Pezizomycotina</taxon>
        <taxon>Eurotiomycetes</taxon>
        <taxon>Eurotiomycetidae</taxon>
        <taxon>Eurotiales</taxon>
        <taxon>Aspergillaceae</taxon>
        <taxon>Aspergillus</taxon>
        <taxon>Aspergillus subgen. Nidulantes</taxon>
    </lineage>
</organism>
<reference evidence="14 15" key="1">
    <citation type="submission" date="2024-07" db="EMBL/GenBank/DDBJ databases">
        <title>Section-level genome sequencing and comparative genomics of Aspergillus sections Usti and Cavernicolus.</title>
        <authorList>
            <consortium name="Lawrence Berkeley National Laboratory"/>
            <person name="Nybo J.L."/>
            <person name="Vesth T.C."/>
            <person name="Theobald S."/>
            <person name="Frisvad J.C."/>
            <person name="Larsen T.O."/>
            <person name="Kjaerboelling I."/>
            <person name="Rothschild-Mancinelli K."/>
            <person name="Lyhne E.K."/>
            <person name="Kogle M.E."/>
            <person name="Barry K."/>
            <person name="Clum A."/>
            <person name="Na H."/>
            <person name="Ledsgaard L."/>
            <person name="Lin J."/>
            <person name="Lipzen A."/>
            <person name="Kuo A."/>
            <person name="Riley R."/>
            <person name="Mondo S."/>
            <person name="Labutti K."/>
            <person name="Haridas S."/>
            <person name="Pangalinan J."/>
            <person name="Salamov A.A."/>
            <person name="Simmons B.A."/>
            <person name="Magnuson J.K."/>
            <person name="Chen J."/>
            <person name="Drula E."/>
            <person name="Henrissat B."/>
            <person name="Wiebenga A."/>
            <person name="Lubbers R.J."/>
            <person name="Gomes A.C."/>
            <person name="Makela M.R."/>
            <person name="Stajich J."/>
            <person name="Grigoriev I.V."/>
            <person name="Mortensen U.H."/>
            <person name="De Vries R.P."/>
            <person name="Baker S.E."/>
            <person name="Andersen M.R."/>
        </authorList>
    </citation>
    <scope>NUCLEOTIDE SEQUENCE [LARGE SCALE GENOMIC DNA]</scope>
    <source>
        <strain evidence="14 15">CBS 209.92</strain>
    </source>
</reference>
<evidence type="ECO:0000256" key="7">
    <source>
        <dbReference type="ARBA" id="ARBA00023157"/>
    </source>
</evidence>
<keyword evidence="4" id="KW-0964">Secreted</keyword>
<keyword evidence="15" id="KW-1185">Reference proteome</keyword>
<feature type="signal peptide" evidence="12">
    <location>
        <begin position="1"/>
        <end position="30"/>
    </location>
</feature>
<evidence type="ECO:0000256" key="4">
    <source>
        <dbReference type="ARBA" id="ARBA00022525"/>
    </source>
</evidence>
<feature type="compositionally biased region" description="Polar residues" evidence="10">
    <location>
        <begin position="157"/>
        <end position="167"/>
    </location>
</feature>
<evidence type="ECO:0000256" key="3">
    <source>
        <dbReference type="ARBA" id="ARBA00010031"/>
    </source>
</evidence>
<keyword evidence="6 12" id="KW-0732">Signal</keyword>
<keyword evidence="7" id="KW-1015">Disulfide bond</keyword>
<evidence type="ECO:0000256" key="10">
    <source>
        <dbReference type="SAM" id="MobiDB-lite"/>
    </source>
</evidence>
<dbReference type="PROSITE" id="PS52012">
    <property type="entry name" value="CFEM"/>
    <property type="match status" value="1"/>
</dbReference>
<keyword evidence="5" id="KW-0336">GPI-anchor</keyword>
<protein>
    <recommendedName>
        <fullName evidence="13">CFEM domain-containing protein</fullName>
    </recommendedName>
</protein>
<dbReference type="Proteomes" id="UP001610563">
    <property type="component" value="Unassembled WGS sequence"/>
</dbReference>
<keyword evidence="11" id="KW-1133">Transmembrane helix</keyword>
<dbReference type="InterPro" id="IPR008427">
    <property type="entry name" value="Extracellular_membr_CFEM_dom"/>
</dbReference>
<feature type="region of interest" description="Disordered" evidence="10">
    <location>
        <begin position="126"/>
        <end position="167"/>
    </location>
</feature>
<keyword evidence="11" id="KW-0472">Membrane</keyword>
<gene>
    <name evidence="14" type="ORF">BJX66DRAFT_318335</name>
</gene>
<name>A0ABR4FKI4_9EURO</name>
<evidence type="ECO:0000256" key="11">
    <source>
        <dbReference type="SAM" id="Phobius"/>
    </source>
</evidence>
<keyword evidence="5" id="KW-0325">Glycoprotein</keyword>
<feature type="compositionally biased region" description="Low complexity" evidence="10">
    <location>
        <begin position="144"/>
        <end position="156"/>
    </location>
</feature>
<evidence type="ECO:0000256" key="2">
    <source>
        <dbReference type="ARBA" id="ARBA00004613"/>
    </source>
</evidence>
<evidence type="ECO:0000259" key="13">
    <source>
        <dbReference type="PROSITE" id="PS52012"/>
    </source>
</evidence>
<evidence type="ECO:0000256" key="9">
    <source>
        <dbReference type="PROSITE-ProRule" id="PRU01356"/>
    </source>
</evidence>
<feature type="compositionally biased region" description="Low complexity" evidence="10">
    <location>
        <begin position="126"/>
        <end position="135"/>
    </location>
</feature>
<keyword evidence="8" id="KW-0449">Lipoprotein</keyword>
<comment type="similarity">
    <text evidence="3">Belongs to the RBT5 family.</text>
</comment>
<evidence type="ECO:0000256" key="1">
    <source>
        <dbReference type="ARBA" id="ARBA00004589"/>
    </source>
</evidence>
<evidence type="ECO:0000313" key="14">
    <source>
        <dbReference type="EMBL" id="KAL2783553.1"/>
    </source>
</evidence>
<evidence type="ECO:0000256" key="8">
    <source>
        <dbReference type="ARBA" id="ARBA00023288"/>
    </source>
</evidence>
<evidence type="ECO:0000256" key="6">
    <source>
        <dbReference type="ARBA" id="ARBA00022729"/>
    </source>
</evidence>
<comment type="subcellular location">
    <subcellularLocation>
        <location evidence="1">Membrane</location>
        <topology evidence="1">Lipid-anchor</topology>
        <topology evidence="1">GPI-anchor</topology>
    </subcellularLocation>
    <subcellularLocation>
        <location evidence="2">Secreted</location>
    </subcellularLocation>
</comment>
<dbReference type="CDD" id="cd12087">
    <property type="entry name" value="TM_EGFR-like"/>
    <property type="match status" value="1"/>
</dbReference>
<sequence>MSQGFLSFRSARSAGLALVCFYLFCTLGSAVTVTLSEDPAYETLRPCAQSCFFAGVYDRVANALGCTTDPDPENACYCRPDLQSAATGFLEDCVDESCGQNMDVTSALSIYSAYCSRNNFDVASTTPGSTPTSLPINSDSENISTTSTRTGTTSPSPAQTDEATNADSGNVLNAGDIAGIVVGVLGFIGTVIAAWFGYKTFNARRQASRNHMDP</sequence>
<feature type="transmembrane region" description="Helical" evidence="11">
    <location>
        <begin position="177"/>
        <end position="198"/>
    </location>
</feature>
<dbReference type="EMBL" id="JBFTWV010000228">
    <property type="protein sequence ID" value="KAL2783553.1"/>
    <property type="molecule type" value="Genomic_DNA"/>
</dbReference>
<accession>A0ABR4FKI4</accession>
<comment type="caution">
    <text evidence="14">The sequence shown here is derived from an EMBL/GenBank/DDBJ whole genome shotgun (WGS) entry which is preliminary data.</text>
</comment>
<feature type="domain" description="CFEM" evidence="13">
    <location>
        <begin position="19"/>
        <end position="141"/>
    </location>
</feature>
<comment type="caution">
    <text evidence="9">Lacks conserved residue(s) required for the propagation of feature annotation.</text>
</comment>
<evidence type="ECO:0000256" key="12">
    <source>
        <dbReference type="SAM" id="SignalP"/>
    </source>
</evidence>
<keyword evidence="11" id="KW-0812">Transmembrane</keyword>
<evidence type="ECO:0000256" key="5">
    <source>
        <dbReference type="ARBA" id="ARBA00022622"/>
    </source>
</evidence>
<proteinExistence type="inferred from homology"/>
<feature type="chain" id="PRO_5046774782" description="CFEM domain-containing protein" evidence="12">
    <location>
        <begin position="31"/>
        <end position="214"/>
    </location>
</feature>
<evidence type="ECO:0000313" key="15">
    <source>
        <dbReference type="Proteomes" id="UP001610563"/>
    </source>
</evidence>